<name>A0A174AYM8_9FIRM</name>
<dbReference type="EMBL" id="CYYW01000007">
    <property type="protein sequence ID" value="CUN93564.1"/>
    <property type="molecule type" value="Genomic_DNA"/>
</dbReference>
<evidence type="ECO:0000313" key="2">
    <source>
        <dbReference type="Proteomes" id="UP000095384"/>
    </source>
</evidence>
<dbReference type="Proteomes" id="UP000095384">
    <property type="component" value="Unassembled WGS sequence"/>
</dbReference>
<organism evidence="1 2">
    <name type="scientific">Agathobacter rectalis</name>
    <dbReference type="NCBI Taxonomy" id="39491"/>
    <lineage>
        <taxon>Bacteria</taxon>
        <taxon>Bacillati</taxon>
        <taxon>Bacillota</taxon>
        <taxon>Clostridia</taxon>
        <taxon>Lachnospirales</taxon>
        <taxon>Lachnospiraceae</taxon>
        <taxon>Agathobacter</taxon>
    </lineage>
</organism>
<dbReference type="RefSeq" id="WP_055223888.1">
    <property type="nucleotide sequence ID" value="NZ_CYYW01000007.1"/>
</dbReference>
<reference evidence="1 2" key="1">
    <citation type="submission" date="2015-09" db="EMBL/GenBank/DDBJ databases">
        <authorList>
            <consortium name="Pathogen Informatics"/>
        </authorList>
    </citation>
    <scope>NUCLEOTIDE SEQUENCE [LARGE SCALE GENOMIC DNA]</scope>
    <source>
        <strain evidence="1 2">2789STDY5608860</strain>
    </source>
</reference>
<dbReference type="AlphaFoldDB" id="A0A174AYM8"/>
<proteinExistence type="predicted"/>
<evidence type="ECO:0000313" key="1">
    <source>
        <dbReference type="EMBL" id="CUN93564.1"/>
    </source>
</evidence>
<dbReference type="InterPro" id="IPR036890">
    <property type="entry name" value="HATPase_C_sf"/>
</dbReference>
<keyword evidence="1" id="KW-0808">Transferase</keyword>
<sequence length="294" mass="33455">MENVVKASPTKEFFVNMLVRDLMLKQAIIELIDNSIDGARNIKKDNQFAGLKIDIKFDENKFTIEDNCGGIPLDIAANYAFRFGRPKTVGNSNTETTGIFGIGMKRALFKMGKIFSIHSITKTTEFKLDLNVQEWMEKDDNDWDFRFSSYEDHMENKEENIGTKIEIIDLYSDIAAEFKSESFEKEVIEHIQRRVGLDIVYGIEIIVNEKSLVGNNISLVDSDDMKPIKKEYQDGDVNVKILSGIAPRIGTKYPPEEAGWYIYCNGRLVVAADKSSLTTWKDMENRSSGVVFLD</sequence>
<protein>
    <submittedName>
        <fullName evidence="1">Histidine kinase-, DNA gyrase B-, and HSP90-like ATPase</fullName>
    </submittedName>
</protein>
<dbReference type="SUPFAM" id="SSF55874">
    <property type="entry name" value="ATPase domain of HSP90 chaperone/DNA topoisomerase II/histidine kinase"/>
    <property type="match status" value="1"/>
</dbReference>
<gene>
    <name evidence="1" type="ORF">ERS852417_01263</name>
</gene>
<dbReference type="Gene3D" id="3.30.565.10">
    <property type="entry name" value="Histidine kinase-like ATPase, C-terminal domain"/>
    <property type="match status" value="1"/>
</dbReference>
<dbReference type="Pfam" id="PF13589">
    <property type="entry name" value="HATPase_c_3"/>
    <property type="match status" value="1"/>
</dbReference>
<accession>A0A174AYM8</accession>
<keyword evidence="1" id="KW-0418">Kinase</keyword>
<dbReference type="GO" id="GO:0016301">
    <property type="term" value="F:kinase activity"/>
    <property type="evidence" value="ECO:0007669"/>
    <property type="project" value="UniProtKB-KW"/>
</dbReference>